<feature type="domain" description="Nas2 N-terminal" evidence="4">
    <location>
        <begin position="54"/>
        <end position="131"/>
    </location>
</feature>
<evidence type="ECO:0000256" key="1">
    <source>
        <dbReference type="ARBA" id="ARBA00023186"/>
    </source>
</evidence>
<evidence type="ECO:0000313" key="6">
    <source>
        <dbReference type="Proteomes" id="UP000324585"/>
    </source>
</evidence>
<accession>A0A5J4YSS3</accession>
<dbReference type="Pfam" id="PF18265">
    <property type="entry name" value="Nas2_N"/>
    <property type="match status" value="1"/>
</dbReference>
<dbReference type="EMBL" id="VRMN01000005">
    <property type="protein sequence ID" value="KAA8494308.1"/>
    <property type="molecule type" value="Genomic_DNA"/>
</dbReference>
<evidence type="ECO:0000313" key="5">
    <source>
        <dbReference type="EMBL" id="KAA8494308.1"/>
    </source>
</evidence>
<proteinExistence type="predicted"/>
<dbReference type="InterPro" id="IPR035269">
    <property type="entry name" value="PSMD9"/>
</dbReference>
<keyword evidence="1" id="KW-0143">Chaperone</keyword>
<evidence type="ECO:0000256" key="3">
    <source>
        <dbReference type="SAM" id="Phobius"/>
    </source>
</evidence>
<feature type="compositionally biased region" description="Basic and acidic residues" evidence="2">
    <location>
        <begin position="176"/>
        <end position="187"/>
    </location>
</feature>
<feature type="compositionally biased region" description="Polar residues" evidence="2">
    <location>
        <begin position="156"/>
        <end position="175"/>
    </location>
</feature>
<dbReference type="Gene3D" id="6.10.140.1710">
    <property type="match status" value="1"/>
</dbReference>
<dbReference type="OMA" id="CIISMPA"/>
<dbReference type="GO" id="GO:0005737">
    <property type="term" value="C:cytoplasm"/>
    <property type="evidence" value="ECO:0007669"/>
    <property type="project" value="TreeGrafter"/>
</dbReference>
<sequence length="340" mass="36357">MRRRDFVCVFVCAYVCVCVWVGWLVEIMGKEIGVEGGDDVSGSAAESAQARALRLHARREEIEAEIKSIVDALCAPGMAGLTAPLVDAEGFPRADVDVMQSRRLRHTLACLRTDVAQVTSQMEVAILAAFQEMNSEARVRGEHQGPAGAASDDLSDMTSSPNSVVSSGATPNAQTLHEHPHAREARRTVQPGVRTSELNGSIPGSESDSDSDISVIPKTPFAKVNQVTALSPAHTAGLKPQDLVLSFGPIRAEHGGAVQDAFRRLPAVVRENVGAALTVEVQRSESTESALQHVSLVLVPQVWSGPGLLGCHLSPLYDLRYSFACGGGRYARTRERVVCV</sequence>
<keyword evidence="3" id="KW-0472">Membrane</keyword>
<dbReference type="GO" id="GO:0000502">
    <property type="term" value="C:proteasome complex"/>
    <property type="evidence" value="ECO:0007669"/>
    <property type="project" value="UniProtKB-KW"/>
</dbReference>
<gene>
    <name evidence="5" type="ORF">FVE85_4283</name>
</gene>
<dbReference type="GO" id="GO:0070682">
    <property type="term" value="P:proteasome regulatory particle assembly"/>
    <property type="evidence" value="ECO:0007669"/>
    <property type="project" value="InterPro"/>
</dbReference>
<keyword evidence="5" id="KW-0647">Proteasome</keyword>
<feature type="region of interest" description="Disordered" evidence="2">
    <location>
        <begin position="137"/>
        <end position="214"/>
    </location>
</feature>
<evidence type="ECO:0000259" key="4">
    <source>
        <dbReference type="Pfam" id="PF18265"/>
    </source>
</evidence>
<reference evidence="6" key="1">
    <citation type="journal article" date="2019" name="Nat. Commun.">
        <title>Expansion of phycobilisome linker gene families in mesophilic red algae.</title>
        <authorList>
            <person name="Lee J."/>
            <person name="Kim D."/>
            <person name="Bhattacharya D."/>
            <person name="Yoon H.S."/>
        </authorList>
    </citation>
    <scope>NUCLEOTIDE SEQUENCE [LARGE SCALE GENOMIC DNA]</scope>
    <source>
        <strain evidence="6">CCMP 1328</strain>
    </source>
</reference>
<dbReference type="InterPro" id="IPR036034">
    <property type="entry name" value="PDZ_sf"/>
</dbReference>
<dbReference type="Proteomes" id="UP000324585">
    <property type="component" value="Unassembled WGS sequence"/>
</dbReference>
<dbReference type="PANTHER" id="PTHR12651:SF1">
    <property type="entry name" value="26S PROTEASOME NON-ATPASE REGULATORY SUBUNIT 9"/>
    <property type="match status" value="1"/>
</dbReference>
<dbReference type="InterPro" id="IPR040815">
    <property type="entry name" value="Nas2_N"/>
</dbReference>
<dbReference type="Gene3D" id="2.30.42.10">
    <property type="match status" value="1"/>
</dbReference>
<evidence type="ECO:0000256" key="2">
    <source>
        <dbReference type="SAM" id="MobiDB-lite"/>
    </source>
</evidence>
<keyword evidence="6" id="KW-1185">Reference proteome</keyword>
<name>A0A5J4YSS3_PORPP</name>
<dbReference type="PANTHER" id="PTHR12651">
    <property type="entry name" value="26S PROTEASOME NON-ATPASE REGULATORY SUBUNIT 9"/>
    <property type="match status" value="1"/>
</dbReference>
<comment type="caution">
    <text evidence="5">The sequence shown here is derived from an EMBL/GenBank/DDBJ whole genome shotgun (WGS) entry which is preliminary data.</text>
</comment>
<dbReference type="GO" id="GO:0005634">
    <property type="term" value="C:nucleus"/>
    <property type="evidence" value="ECO:0007669"/>
    <property type="project" value="TreeGrafter"/>
</dbReference>
<keyword evidence="3" id="KW-1133">Transmembrane helix</keyword>
<feature type="transmembrane region" description="Helical" evidence="3">
    <location>
        <begin position="7"/>
        <end position="25"/>
    </location>
</feature>
<dbReference type="AlphaFoldDB" id="A0A5J4YSS3"/>
<organism evidence="5 6">
    <name type="scientific">Porphyridium purpureum</name>
    <name type="common">Red alga</name>
    <name type="synonym">Porphyridium cruentum</name>
    <dbReference type="NCBI Taxonomy" id="35688"/>
    <lineage>
        <taxon>Eukaryota</taxon>
        <taxon>Rhodophyta</taxon>
        <taxon>Bangiophyceae</taxon>
        <taxon>Porphyridiales</taxon>
        <taxon>Porphyridiaceae</taxon>
        <taxon>Porphyridium</taxon>
    </lineage>
</organism>
<keyword evidence="3" id="KW-0812">Transmembrane</keyword>
<dbReference type="OrthoDB" id="72325at2759"/>
<feature type="compositionally biased region" description="Low complexity" evidence="2">
    <location>
        <begin position="201"/>
        <end position="214"/>
    </location>
</feature>
<dbReference type="FunFam" id="2.30.42.10:FF:000107">
    <property type="entry name" value="26S proteasome non-ATPase regulatory subunit 9"/>
    <property type="match status" value="1"/>
</dbReference>
<protein>
    <submittedName>
        <fullName evidence="5">26S proteasome non-ATPase regulatory subunit 9</fullName>
    </submittedName>
</protein>
<dbReference type="SUPFAM" id="SSF50156">
    <property type="entry name" value="PDZ domain-like"/>
    <property type="match status" value="1"/>
</dbReference>